<name>A0A8K0K5A6_LADFU</name>
<keyword evidence="3" id="KW-1185">Reference proteome</keyword>
<comment type="caution">
    <text evidence="2">The sequence shown here is derived from an EMBL/GenBank/DDBJ whole genome shotgun (WGS) entry which is preliminary data.</text>
</comment>
<feature type="region of interest" description="Disordered" evidence="1">
    <location>
        <begin position="50"/>
        <end position="124"/>
    </location>
</feature>
<feature type="compositionally biased region" description="Acidic residues" evidence="1">
    <location>
        <begin position="262"/>
        <end position="275"/>
    </location>
</feature>
<reference evidence="2" key="1">
    <citation type="submission" date="2013-04" db="EMBL/GenBank/DDBJ databases">
        <authorList>
            <person name="Qu J."/>
            <person name="Murali S.C."/>
            <person name="Bandaranaike D."/>
            <person name="Bellair M."/>
            <person name="Blankenburg K."/>
            <person name="Chao H."/>
            <person name="Dinh H."/>
            <person name="Doddapaneni H."/>
            <person name="Downs B."/>
            <person name="Dugan-Rocha S."/>
            <person name="Elkadiri S."/>
            <person name="Gnanaolivu R.D."/>
            <person name="Hernandez B."/>
            <person name="Javaid M."/>
            <person name="Jayaseelan J.C."/>
            <person name="Lee S."/>
            <person name="Li M."/>
            <person name="Ming W."/>
            <person name="Munidasa M."/>
            <person name="Muniz J."/>
            <person name="Nguyen L."/>
            <person name="Ongeri F."/>
            <person name="Osuji N."/>
            <person name="Pu L.-L."/>
            <person name="Puazo M."/>
            <person name="Qu C."/>
            <person name="Quiroz J."/>
            <person name="Raj R."/>
            <person name="Weissenberger G."/>
            <person name="Xin Y."/>
            <person name="Zou X."/>
            <person name="Han Y."/>
            <person name="Richards S."/>
            <person name="Worley K."/>
            <person name="Muzny D."/>
            <person name="Gibbs R."/>
        </authorList>
    </citation>
    <scope>NUCLEOTIDE SEQUENCE</scope>
    <source>
        <strain evidence="2">Sampled in the wild</strain>
    </source>
</reference>
<dbReference type="Proteomes" id="UP000792457">
    <property type="component" value="Unassembled WGS sequence"/>
</dbReference>
<accession>A0A8K0K5A6</accession>
<feature type="region of interest" description="Disordered" evidence="1">
    <location>
        <begin position="196"/>
        <end position="216"/>
    </location>
</feature>
<dbReference type="AlphaFoldDB" id="A0A8K0K5A6"/>
<evidence type="ECO:0000256" key="1">
    <source>
        <dbReference type="SAM" id="MobiDB-lite"/>
    </source>
</evidence>
<evidence type="ECO:0000313" key="2">
    <source>
        <dbReference type="EMBL" id="KAG8227789.1"/>
    </source>
</evidence>
<evidence type="ECO:0000313" key="3">
    <source>
        <dbReference type="Proteomes" id="UP000792457"/>
    </source>
</evidence>
<protein>
    <submittedName>
        <fullName evidence="2">Uncharacterized protein</fullName>
    </submittedName>
</protein>
<dbReference type="EMBL" id="KZ308340">
    <property type="protein sequence ID" value="KAG8227789.1"/>
    <property type="molecule type" value="Genomic_DNA"/>
</dbReference>
<proteinExistence type="predicted"/>
<gene>
    <name evidence="2" type="ORF">J437_LFUL006423</name>
</gene>
<sequence>MLQEKKISSKINYDVLRSLTDMPLSMKQNAESAEVTENTLPVVQETSEVLMPSESVTKTTSFAPSIRNYRIPKRTPKTETSTTKADKVKPQTTPTKEEVVQKLKDDTPSKGQEAVTTEEQGGGSPLVQLRRCTMESEARLLDSNKERSVLRSPTWTLRVGQGGIASRAPKYSAFYTNFWGLKGGGEAGLDRIFTSRAPHMGGSNPQPFLTGPLPKTLRDDHPRVSVCVEEVEELEEEEEEDHDHDHGELSVAQLLSQHRGEDDEYYNEYDDDDYA</sequence>
<organism evidence="2 3">
    <name type="scientific">Ladona fulva</name>
    <name type="common">Scarce chaser dragonfly</name>
    <name type="synonym">Libellula fulva</name>
    <dbReference type="NCBI Taxonomy" id="123851"/>
    <lineage>
        <taxon>Eukaryota</taxon>
        <taxon>Metazoa</taxon>
        <taxon>Ecdysozoa</taxon>
        <taxon>Arthropoda</taxon>
        <taxon>Hexapoda</taxon>
        <taxon>Insecta</taxon>
        <taxon>Pterygota</taxon>
        <taxon>Palaeoptera</taxon>
        <taxon>Odonata</taxon>
        <taxon>Epiprocta</taxon>
        <taxon>Anisoptera</taxon>
        <taxon>Libelluloidea</taxon>
        <taxon>Libellulidae</taxon>
        <taxon>Ladona</taxon>
    </lineage>
</organism>
<feature type="compositionally biased region" description="Basic and acidic residues" evidence="1">
    <location>
        <begin position="84"/>
        <end position="108"/>
    </location>
</feature>
<feature type="region of interest" description="Disordered" evidence="1">
    <location>
        <begin position="231"/>
        <end position="275"/>
    </location>
</feature>
<dbReference type="OrthoDB" id="511529at2759"/>
<feature type="compositionally biased region" description="Polar residues" evidence="1">
    <location>
        <begin position="54"/>
        <end position="63"/>
    </location>
</feature>
<feature type="compositionally biased region" description="Acidic residues" evidence="1">
    <location>
        <begin position="231"/>
        <end position="242"/>
    </location>
</feature>
<reference evidence="2" key="2">
    <citation type="submission" date="2017-10" db="EMBL/GenBank/DDBJ databases">
        <title>Ladona fulva Genome sequencing and assembly.</title>
        <authorList>
            <person name="Murali S."/>
            <person name="Richards S."/>
            <person name="Bandaranaike D."/>
            <person name="Bellair M."/>
            <person name="Blankenburg K."/>
            <person name="Chao H."/>
            <person name="Dinh H."/>
            <person name="Doddapaneni H."/>
            <person name="Dugan-Rocha S."/>
            <person name="Elkadiri S."/>
            <person name="Gnanaolivu R."/>
            <person name="Hernandez B."/>
            <person name="Skinner E."/>
            <person name="Javaid M."/>
            <person name="Lee S."/>
            <person name="Li M."/>
            <person name="Ming W."/>
            <person name="Munidasa M."/>
            <person name="Muniz J."/>
            <person name="Nguyen L."/>
            <person name="Hughes D."/>
            <person name="Osuji N."/>
            <person name="Pu L.-L."/>
            <person name="Puazo M."/>
            <person name="Qu C."/>
            <person name="Quiroz J."/>
            <person name="Raj R."/>
            <person name="Weissenberger G."/>
            <person name="Xin Y."/>
            <person name="Zou X."/>
            <person name="Han Y."/>
            <person name="Worley K."/>
            <person name="Muzny D."/>
            <person name="Gibbs R."/>
        </authorList>
    </citation>
    <scope>NUCLEOTIDE SEQUENCE</scope>
    <source>
        <strain evidence="2">Sampled in the wild</strain>
    </source>
</reference>